<evidence type="ECO:0000313" key="2">
    <source>
        <dbReference type="EMBL" id="KAF1965679.1"/>
    </source>
</evidence>
<evidence type="ECO:0000259" key="1">
    <source>
        <dbReference type="PROSITE" id="PS51186"/>
    </source>
</evidence>
<dbReference type="Proteomes" id="UP000800036">
    <property type="component" value="Unassembled WGS sequence"/>
</dbReference>
<dbReference type="InterPro" id="IPR052523">
    <property type="entry name" value="Trichothecene_AcTrans"/>
</dbReference>
<evidence type="ECO:0000313" key="3">
    <source>
        <dbReference type="Proteomes" id="UP000800036"/>
    </source>
</evidence>
<dbReference type="OrthoDB" id="410198at2759"/>
<dbReference type="GO" id="GO:0016747">
    <property type="term" value="F:acyltransferase activity, transferring groups other than amino-acyl groups"/>
    <property type="evidence" value="ECO:0007669"/>
    <property type="project" value="InterPro"/>
</dbReference>
<gene>
    <name evidence="2" type="ORF">BU23DRAFT_488606</name>
</gene>
<dbReference type="Gene3D" id="3.40.630.30">
    <property type="match status" value="1"/>
</dbReference>
<dbReference type="EMBL" id="ML976757">
    <property type="protein sequence ID" value="KAF1965679.1"/>
    <property type="molecule type" value="Genomic_DNA"/>
</dbReference>
<feature type="domain" description="N-acetyltransferase" evidence="1">
    <location>
        <begin position="56"/>
        <end position="197"/>
    </location>
</feature>
<keyword evidence="3" id="KW-1185">Reference proteome</keyword>
<sequence>SWTSPFLQLQFGKLDTKTMATSMTPRIVDSMSQPASEYMVMRTESGAVAAVAHWTVPLPEKEKEKEKETAEEKTERLRLWDESSCSKLPENSNKDLILAFTAGLRELRENVLQGREHFLLENIATHPDHRGKGLASQLIEWVFPEADQQGALVYLDTASDNAAMRLYKRLGFEEKGSDTIELGKYGGEGSHTHVSNS</sequence>
<reference evidence="2" key="1">
    <citation type="journal article" date="2020" name="Stud. Mycol.">
        <title>101 Dothideomycetes genomes: a test case for predicting lifestyles and emergence of pathogens.</title>
        <authorList>
            <person name="Haridas S."/>
            <person name="Albert R."/>
            <person name="Binder M."/>
            <person name="Bloem J."/>
            <person name="Labutti K."/>
            <person name="Salamov A."/>
            <person name="Andreopoulos B."/>
            <person name="Baker S."/>
            <person name="Barry K."/>
            <person name="Bills G."/>
            <person name="Bluhm B."/>
            <person name="Cannon C."/>
            <person name="Castanera R."/>
            <person name="Culley D."/>
            <person name="Daum C."/>
            <person name="Ezra D."/>
            <person name="Gonzalez J."/>
            <person name="Henrissat B."/>
            <person name="Kuo A."/>
            <person name="Liang C."/>
            <person name="Lipzen A."/>
            <person name="Lutzoni F."/>
            <person name="Magnuson J."/>
            <person name="Mondo S."/>
            <person name="Nolan M."/>
            <person name="Ohm R."/>
            <person name="Pangilinan J."/>
            <person name="Park H.-J."/>
            <person name="Ramirez L."/>
            <person name="Alfaro M."/>
            <person name="Sun H."/>
            <person name="Tritt A."/>
            <person name="Yoshinaga Y."/>
            <person name="Zwiers L.-H."/>
            <person name="Turgeon B."/>
            <person name="Goodwin S."/>
            <person name="Spatafora J."/>
            <person name="Crous P."/>
            <person name="Grigoriev I."/>
        </authorList>
    </citation>
    <scope>NUCLEOTIDE SEQUENCE</scope>
    <source>
        <strain evidence="2">CBS 107.79</strain>
    </source>
</reference>
<dbReference type="PANTHER" id="PTHR42791">
    <property type="entry name" value="GNAT FAMILY ACETYLTRANSFERASE"/>
    <property type="match status" value="1"/>
</dbReference>
<dbReference type="CDD" id="cd04301">
    <property type="entry name" value="NAT_SF"/>
    <property type="match status" value="1"/>
</dbReference>
<dbReference type="SUPFAM" id="SSF55729">
    <property type="entry name" value="Acyl-CoA N-acyltransferases (Nat)"/>
    <property type="match status" value="1"/>
</dbReference>
<accession>A0A6A5UP22</accession>
<dbReference type="PANTHER" id="PTHR42791:SF1">
    <property type="entry name" value="N-ACETYLTRANSFERASE DOMAIN-CONTAINING PROTEIN"/>
    <property type="match status" value="1"/>
</dbReference>
<feature type="non-terminal residue" evidence="2">
    <location>
        <position position="1"/>
    </location>
</feature>
<dbReference type="InterPro" id="IPR000182">
    <property type="entry name" value="GNAT_dom"/>
</dbReference>
<dbReference type="AlphaFoldDB" id="A0A6A5UP22"/>
<protein>
    <recommendedName>
        <fullName evidence="1">N-acetyltransferase domain-containing protein</fullName>
    </recommendedName>
</protein>
<dbReference type="InterPro" id="IPR016181">
    <property type="entry name" value="Acyl_CoA_acyltransferase"/>
</dbReference>
<dbReference type="PROSITE" id="PS51186">
    <property type="entry name" value="GNAT"/>
    <property type="match status" value="1"/>
</dbReference>
<organism evidence="2 3">
    <name type="scientific">Bimuria novae-zelandiae CBS 107.79</name>
    <dbReference type="NCBI Taxonomy" id="1447943"/>
    <lineage>
        <taxon>Eukaryota</taxon>
        <taxon>Fungi</taxon>
        <taxon>Dikarya</taxon>
        <taxon>Ascomycota</taxon>
        <taxon>Pezizomycotina</taxon>
        <taxon>Dothideomycetes</taxon>
        <taxon>Pleosporomycetidae</taxon>
        <taxon>Pleosporales</taxon>
        <taxon>Massarineae</taxon>
        <taxon>Didymosphaeriaceae</taxon>
        <taxon>Bimuria</taxon>
    </lineage>
</organism>
<dbReference type="Pfam" id="PF00583">
    <property type="entry name" value="Acetyltransf_1"/>
    <property type="match status" value="1"/>
</dbReference>
<name>A0A6A5UP22_9PLEO</name>
<proteinExistence type="predicted"/>